<keyword evidence="3" id="KW-1185">Reference proteome</keyword>
<evidence type="ECO:0000313" key="2">
    <source>
        <dbReference type="EMBL" id="KAJ8334660.1"/>
    </source>
</evidence>
<accession>A0A9Q1E9E9</accession>
<dbReference type="EMBL" id="JAINUF010000021">
    <property type="protein sequence ID" value="KAJ8334660.1"/>
    <property type="molecule type" value="Genomic_DNA"/>
</dbReference>
<feature type="compositionally biased region" description="Polar residues" evidence="1">
    <location>
        <begin position="101"/>
        <end position="110"/>
    </location>
</feature>
<feature type="region of interest" description="Disordered" evidence="1">
    <location>
        <begin position="70"/>
        <end position="119"/>
    </location>
</feature>
<evidence type="ECO:0000256" key="1">
    <source>
        <dbReference type="SAM" id="MobiDB-lite"/>
    </source>
</evidence>
<comment type="caution">
    <text evidence="2">The sequence shown here is derived from an EMBL/GenBank/DDBJ whole genome shotgun (WGS) entry which is preliminary data.</text>
</comment>
<dbReference type="AlphaFoldDB" id="A0A9Q1E9E9"/>
<reference evidence="2" key="1">
    <citation type="journal article" date="2023" name="Science">
        <title>Genome structures resolve the early diversification of teleost fishes.</title>
        <authorList>
            <person name="Parey E."/>
            <person name="Louis A."/>
            <person name="Montfort J."/>
            <person name="Bouchez O."/>
            <person name="Roques C."/>
            <person name="Iampietro C."/>
            <person name="Lluch J."/>
            <person name="Castinel A."/>
            <person name="Donnadieu C."/>
            <person name="Desvignes T."/>
            <person name="Floi Bucao C."/>
            <person name="Jouanno E."/>
            <person name="Wen M."/>
            <person name="Mejri S."/>
            <person name="Dirks R."/>
            <person name="Jansen H."/>
            <person name="Henkel C."/>
            <person name="Chen W.J."/>
            <person name="Zahm M."/>
            <person name="Cabau C."/>
            <person name="Klopp C."/>
            <person name="Thompson A.W."/>
            <person name="Robinson-Rechavi M."/>
            <person name="Braasch I."/>
            <person name="Lecointre G."/>
            <person name="Bobe J."/>
            <person name="Postlethwait J.H."/>
            <person name="Berthelot C."/>
            <person name="Roest Crollius H."/>
            <person name="Guiguen Y."/>
        </authorList>
    </citation>
    <scope>NUCLEOTIDE SEQUENCE</scope>
    <source>
        <strain evidence="2">WJC10195</strain>
    </source>
</reference>
<gene>
    <name evidence="2" type="ORF">SKAU_G00402990</name>
</gene>
<proteinExistence type="predicted"/>
<sequence length="286" mass="30658">MTQVSSIWQSRLPGLAQMLTEFICSVPKRGTAKKIREVPCRENTATVAPAPHAREAEGWRLVPVPGIHGGSRLASGGPFTRARGGGNSGRGGEERRIPNPFQESRFTRISSGPGPSHQEQADIFPAALDVYLTFDVAIMRPAAHGLIKTNSPLCSGNSLAPREEEALVDLCGAASRVELAAGFEDLGGVGVIYGYAPLKRRVGTVTICSFWERVTAGWDGGPSILACANRARELNPVRPHAHLVTLQPKSPCVPNLTQKGPSPVTRPFQAPLCRRPVGNMEGQRSF</sequence>
<dbReference type="Proteomes" id="UP001152622">
    <property type="component" value="Chromosome 21"/>
</dbReference>
<name>A0A9Q1E9E9_SYNKA</name>
<protein>
    <submittedName>
        <fullName evidence="2">Uncharacterized protein</fullName>
    </submittedName>
</protein>
<evidence type="ECO:0000313" key="3">
    <source>
        <dbReference type="Proteomes" id="UP001152622"/>
    </source>
</evidence>
<organism evidence="2 3">
    <name type="scientific">Synaphobranchus kaupii</name>
    <name type="common">Kaup's arrowtooth eel</name>
    <dbReference type="NCBI Taxonomy" id="118154"/>
    <lineage>
        <taxon>Eukaryota</taxon>
        <taxon>Metazoa</taxon>
        <taxon>Chordata</taxon>
        <taxon>Craniata</taxon>
        <taxon>Vertebrata</taxon>
        <taxon>Euteleostomi</taxon>
        <taxon>Actinopterygii</taxon>
        <taxon>Neopterygii</taxon>
        <taxon>Teleostei</taxon>
        <taxon>Anguilliformes</taxon>
        <taxon>Synaphobranchidae</taxon>
        <taxon>Synaphobranchus</taxon>
    </lineage>
</organism>